<evidence type="ECO:0000256" key="19">
    <source>
        <dbReference type="ARBA" id="ARBA00023026"/>
    </source>
</evidence>
<dbReference type="RefSeq" id="WP_270040869.1">
    <property type="nucleotide sequence ID" value="NZ_JAPDOD010000013.1"/>
</dbReference>
<dbReference type="GO" id="GO:0004721">
    <property type="term" value="F:phosphoprotein phosphatase activity"/>
    <property type="evidence" value="ECO:0007669"/>
    <property type="project" value="UniProtKB-KW"/>
</dbReference>
<comment type="cofactor">
    <cofactor evidence="2">
        <name>Mn(2+)</name>
        <dbReference type="ChEBI" id="CHEBI:29035"/>
    </cofactor>
</comment>
<dbReference type="InterPro" id="IPR005467">
    <property type="entry name" value="His_kinase_dom"/>
</dbReference>
<evidence type="ECO:0000256" key="10">
    <source>
        <dbReference type="ARBA" id="ARBA00022741"/>
    </source>
</evidence>
<evidence type="ECO:0000256" key="2">
    <source>
        <dbReference type="ARBA" id="ARBA00001936"/>
    </source>
</evidence>
<keyword evidence="13" id="KW-0067">ATP-binding</keyword>
<feature type="domain" description="HAMP" evidence="25">
    <location>
        <begin position="166"/>
        <end position="218"/>
    </location>
</feature>
<proteinExistence type="predicted"/>
<evidence type="ECO:0000256" key="18">
    <source>
        <dbReference type="ARBA" id="ARBA00023016"/>
    </source>
</evidence>
<keyword evidence="12" id="KW-0378">Hydrolase</keyword>
<comment type="subcellular location">
    <subcellularLocation>
        <location evidence="4">Cell membrane</location>
        <topology evidence="4">Multi-pass membrane protein</topology>
    </subcellularLocation>
</comment>
<evidence type="ECO:0000256" key="13">
    <source>
        <dbReference type="ARBA" id="ARBA00022840"/>
    </source>
</evidence>
<dbReference type="InterPro" id="IPR036890">
    <property type="entry name" value="HATPase_C_sf"/>
</dbReference>
<evidence type="ECO:0000256" key="22">
    <source>
        <dbReference type="ARBA" id="ARBA00041776"/>
    </source>
</evidence>
<dbReference type="CDD" id="cd00082">
    <property type="entry name" value="HisKA"/>
    <property type="match status" value="1"/>
</dbReference>
<dbReference type="EMBL" id="JAPDOD010000013">
    <property type="protein sequence ID" value="MDA0161653.1"/>
    <property type="molecule type" value="Genomic_DNA"/>
</dbReference>
<evidence type="ECO:0000256" key="20">
    <source>
        <dbReference type="ARBA" id="ARBA00023211"/>
    </source>
</evidence>
<dbReference type="Pfam" id="PF02518">
    <property type="entry name" value="HATPase_c"/>
    <property type="match status" value="1"/>
</dbReference>
<dbReference type="InterPro" id="IPR050980">
    <property type="entry name" value="2C_sensor_his_kinase"/>
</dbReference>
<evidence type="ECO:0000256" key="6">
    <source>
        <dbReference type="ARBA" id="ARBA00022475"/>
    </source>
</evidence>
<dbReference type="GO" id="GO:0005524">
    <property type="term" value="F:ATP binding"/>
    <property type="evidence" value="ECO:0007669"/>
    <property type="project" value="UniProtKB-KW"/>
</dbReference>
<dbReference type="Gene3D" id="6.10.340.10">
    <property type="match status" value="1"/>
</dbReference>
<name>A0A9X3S5I4_9ACTN</name>
<evidence type="ECO:0000259" key="24">
    <source>
        <dbReference type="PROSITE" id="PS50109"/>
    </source>
</evidence>
<keyword evidence="6" id="KW-1003">Cell membrane</keyword>
<evidence type="ECO:0000256" key="15">
    <source>
        <dbReference type="ARBA" id="ARBA00022912"/>
    </source>
</evidence>
<evidence type="ECO:0000256" key="7">
    <source>
        <dbReference type="ARBA" id="ARBA00022553"/>
    </source>
</evidence>
<dbReference type="EC" id="2.7.13.3" evidence="5"/>
<dbReference type="Pfam" id="PF00672">
    <property type="entry name" value="HAMP"/>
    <property type="match status" value="1"/>
</dbReference>
<keyword evidence="17" id="KW-0902">Two-component regulatory system</keyword>
<dbReference type="PROSITE" id="PS50109">
    <property type="entry name" value="HIS_KIN"/>
    <property type="match status" value="1"/>
</dbReference>
<comment type="caution">
    <text evidence="26">The sequence shown here is derived from an EMBL/GenBank/DDBJ whole genome shotgun (WGS) entry which is preliminary data.</text>
</comment>
<feature type="transmembrane region" description="Helical" evidence="23">
    <location>
        <begin position="142"/>
        <end position="165"/>
    </location>
</feature>
<keyword evidence="9 23" id="KW-0812">Transmembrane</keyword>
<evidence type="ECO:0000313" key="26">
    <source>
        <dbReference type="EMBL" id="MDA0161653.1"/>
    </source>
</evidence>
<evidence type="ECO:0000256" key="11">
    <source>
        <dbReference type="ARBA" id="ARBA00022777"/>
    </source>
</evidence>
<dbReference type="PANTHER" id="PTHR44936">
    <property type="entry name" value="SENSOR PROTEIN CREC"/>
    <property type="match status" value="1"/>
</dbReference>
<comment type="catalytic activity">
    <reaction evidence="1">
        <text>ATP + protein L-histidine = ADP + protein N-phospho-L-histidine.</text>
        <dbReference type="EC" id="2.7.13.3"/>
    </reaction>
</comment>
<dbReference type="InterPro" id="IPR004358">
    <property type="entry name" value="Sig_transdc_His_kin-like_C"/>
</dbReference>
<keyword evidence="27" id="KW-1185">Reference proteome</keyword>
<dbReference type="GO" id="GO:0005886">
    <property type="term" value="C:plasma membrane"/>
    <property type="evidence" value="ECO:0007669"/>
    <property type="project" value="UniProtKB-SubCell"/>
</dbReference>
<evidence type="ECO:0000256" key="14">
    <source>
        <dbReference type="ARBA" id="ARBA00022842"/>
    </source>
</evidence>
<keyword evidence="23" id="KW-0472">Membrane</keyword>
<evidence type="ECO:0000256" key="3">
    <source>
        <dbReference type="ARBA" id="ARBA00001946"/>
    </source>
</evidence>
<keyword evidence="19" id="KW-0843">Virulence</keyword>
<evidence type="ECO:0000256" key="9">
    <source>
        <dbReference type="ARBA" id="ARBA00022692"/>
    </source>
</evidence>
<sequence length="421" mass="43849">MRRRLIMAIAGVAAIAVVLFAVPLGLVLGRSYRDEELLRLQRDTIAATRAVDFSTDRTDPVELPPSSDALAVYDLAGRRLNGRGPARADAVVQATLRSGRPSDEARAGRLYVAVPIVVAEQVSGAVRAQRSDAAASHRTARAWALLAAGAGALVVFAILAALVLARRLVAPLDRLASAAEGLGEGDFAARAPRSGMGELDAVADALDVTAARLGELVARERAFSADASHQLRTPLAAMRIELEALELRGEELPAALEQVGRLQQTVETLLAVARDAPRRDGTTNLAGLVDEVTARRRGTLAADGRPLQVRASAADPVTSASARVIGEALEVLLDNAGRHGAGAVTLTIRDAGTFLAIDVGDEGAGFAGDPEEAFTRRAGAVDGHGIGLALARSLVLAEGGQLLVTRAGPHPVLTMLLPRRT</sequence>
<keyword evidence="11 26" id="KW-0418">Kinase</keyword>
<dbReference type="CDD" id="cd06225">
    <property type="entry name" value="HAMP"/>
    <property type="match status" value="1"/>
</dbReference>
<keyword evidence="15" id="KW-0904">Protein phosphatase</keyword>
<evidence type="ECO:0000313" key="27">
    <source>
        <dbReference type="Proteomes" id="UP001149140"/>
    </source>
</evidence>
<keyword evidence="16 23" id="KW-1133">Transmembrane helix</keyword>
<evidence type="ECO:0000256" key="23">
    <source>
        <dbReference type="SAM" id="Phobius"/>
    </source>
</evidence>
<dbReference type="SUPFAM" id="SSF47384">
    <property type="entry name" value="Homodimeric domain of signal transducing histidine kinase"/>
    <property type="match status" value="1"/>
</dbReference>
<dbReference type="SUPFAM" id="SSF158472">
    <property type="entry name" value="HAMP domain-like"/>
    <property type="match status" value="1"/>
</dbReference>
<dbReference type="AlphaFoldDB" id="A0A9X3S5I4"/>
<dbReference type="Gene3D" id="1.10.287.130">
    <property type="match status" value="1"/>
</dbReference>
<keyword evidence="7" id="KW-0597">Phosphoprotein</keyword>
<dbReference type="InterPro" id="IPR003661">
    <property type="entry name" value="HisK_dim/P_dom"/>
</dbReference>
<accession>A0A9X3S5I4</accession>
<dbReference type="SMART" id="SM00304">
    <property type="entry name" value="HAMP"/>
    <property type="match status" value="1"/>
</dbReference>
<dbReference type="Pfam" id="PF00512">
    <property type="entry name" value="HisKA"/>
    <property type="match status" value="1"/>
</dbReference>
<evidence type="ECO:0000259" key="25">
    <source>
        <dbReference type="PROSITE" id="PS50885"/>
    </source>
</evidence>
<protein>
    <recommendedName>
        <fullName evidence="21">Signal transduction histidine-protein kinase/phosphatase MprB</fullName>
        <ecNumber evidence="5">2.7.13.3</ecNumber>
    </recommendedName>
    <alternativeName>
        <fullName evidence="22">Mycobacterial persistence regulator B</fullName>
    </alternativeName>
</protein>
<dbReference type="Gene3D" id="3.30.565.10">
    <property type="entry name" value="Histidine kinase-like ATPase, C-terminal domain"/>
    <property type="match status" value="1"/>
</dbReference>
<feature type="domain" description="Histidine kinase" evidence="24">
    <location>
        <begin position="226"/>
        <end position="421"/>
    </location>
</feature>
<dbReference type="Proteomes" id="UP001149140">
    <property type="component" value="Unassembled WGS sequence"/>
</dbReference>
<organism evidence="26 27">
    <name type="scientific">Solirubrobacter ginsenosidimutans</name>
    <dbReference type="NCBI Taxonomy" id="490573"/>
    <lineage>
        <taxon>Bacteria</taxon>
        <taxon>Bacillati</taxon>
        <taxon>Actinomycetota</taxon>
        <taxon>Thermoleophilia</taxon>
        <taxon>Solirubrobacterales</taxon>
        <taxon>Solirubrobacteraceae</taxon>
        <taxon>Solirubrobacter</taxon>
    </lineage>
</organism>
<gene>
    <name evidence="26" type="ORF">OM076_15350</name>
</gene>
<reference evidence="26" key="1">
    <citation type="submission" date="2022-10" db="EMBL/GenBank/DDBJ databases">
        <title>The WGS of Solirubrobacter ginsenosidimutans DSM 21036.</title>
        <authorList>
            <person name="Jiang Z."/>
        </authorList>
    </citation>
    <scope>NUCLEOTIDE SEQUENCE</scope>
    <source>
        <strain evidence="26">DSM 21036</strain>
    </source>
</reference>
<comment type="cofactor">
    <cofactor evidence="3">
        <name>Mg(2+)</name>
        <dbReference type="ChEBI" id="CHEBI:18420"/>
    </cofactor>
</comment>
<evidence type="ECO:0000256" key="5">
    <source>
        <dbReference type="ARBA" id="ARBA00012438"/>
    </source>
</evidence>
<keyword evidence="14" id="KW-0460">Magnesium</keyword>
<dbReference type="InterPro" id="IPR003594">
    <property type="entry name" value="HATPase_dom"/>
</dbReference>
<dbReference type="InterPro" id="IPR003660">
    <property type="entry name" value="HAMP_dom"/>
</dbReference>
<dbReference type="PANTHER" id="PTHR44936:SF9">
    <property type="entry name" value="SENSOR PROTEIN CREC"/>
    <property type="match status" value="1"/>
</dbReference>
<evidence type="ECO:0000256" key="17">
    <source>
        <dbReference type="ARBA" id="ARBA00023012"/>
    </source>
</evidence>
<evidence type="ECO:0000256" key="8">
    <source>
        <dbReference type="ARBA" id="ARBA00022679"/>
    </source>
</evidence>
<evidence type="ECO:0000256" key="4">
    <source>
        <dbReference type="ARBA" id="ARBA00004651"/>
    </source>
</evidence>
<evidence type="ECO:0000256" key="21">
    <source>
        <dbReference type="ARBA" id="ARBA00040454"/>
    </source>
</evidence>
<evidence type="ECO:0000256" key="12">
    <source>
        <dbReference type="ARBA" id="ARBA00022801"/>
    </source>
</evidence>
<evidence type="ECO:0000256" key="16">
    <source>
        <dbReference type="ARBA" id="ARBA00022989"/>
    </source>
</evidence>
<dbReference type="PROSITE" id="PS50885">
    <property type="entry name" value="HAMP"/>
    <property type="match status" value="1"/>
</dbReference>
<dbReference type="PRINTS" id="PR00344">
    <property type="entry name" value="BCTRLSENSOR"/>
</dbReference>
<keyword evidence="10" id="KW-0547">Nucleotide-binding</keyword>
<dbReference type="SMART" id="SM00388">
    <property type="entry name" value="HisKA"/>
    <property type="match status" value="1"/>
</dbReference>
<keyword evidence="18" id="KW-0346">Stress response</keyword>
<dbReference type="GO" id="GO:0000155">
    <property type="term" value="F:phosphorelay sensor kinase activity"/>
    <property type="evidence" value="ECO:0007669"/>
    <property type="project" value="InterPro"/>
</dbReference>
<evidence type="ECO:0000256" key="1">
    <source>
        <dbReference type="ARBA" id="ARBA00000085"/>
    </source>
</evidence>
<dbReference type="SMART" id="SM00387">
    <property type="entry name" value="HATPase_c"/>
    <property type="match status" value="1"/>
</dbReference>
<keyword evidence="8" id="KW-0808">Transferase</keyword>
<dbReference type="SUPFAM" id="SSF55874">
    <property type="entry name" value="ATPase domain of HSP90 chaperone/DNA topoisomerase II/histidine kinase"/>
    <property type="match status" value="1"/>
</dbReference>
<dbReference type="InterPro" id="IPR036097">
    <property type="entry name" value="HisK_dim/P_sf"/>
</dbReference>
<keyword evidence="20" id="KW-0464">Manganese</keyword>